<organism evidence="1 2">
    <name type="scientific">Flavivirga aquatica</name>
    <dbReference type="NCBI Taxonomy" id="1849968"/>
    <lineage>
        <taxon>Bacteria</taxon>
        <taxon>Pseudomonadati</taxon>
        <taxon>Bacteroidota</taxon>
        <taxon>Flavobacteriia</taxon>
        <taxon>Flavobacteriales</taxon>
        <taxon>Flavobacteriaceae</taxon>
        <taxon>Flavivirga</taxon>
    </lineage>
</organism>
<evidence type="ECO:0000313" key="1">
    <source>
        <dbReference type="EMBL" id="OEK09434.1"/>
    </source>
</evidence>
<proteinExistence type="predicted"/>
<dbReference type="EMBL" id="MDJD01000007">
    <property type="protein sequence ID" value="OEK09434.1"/>
    <property type="molecule type" value="Genomic_DNA"/>
</dbReference>
<keyword evidence="2" id="KW-1185">Reference proteome</keyword>
<evidence type="ECO:0000313" key="2">
    <source>
        <dbReference type="Proteomes" id="UP000095713"/>
    </source>
</evidence>
<dbReference type="RefSeq" id="WP_069828871.1">
    <property type="nucleotide sequence ID" value="NZ_MDJD01000007.1"/>
</dbReference>
<dbReference type="InterPro" id="IPR041408">
    <property type="entry name" value="Hcp_Tssd"/>
</dbReference>
<gene>
    <name evidence="1" type="ORF">A8C32_12000</name>
</gene>
<name>A0A1E5TDI3_9FLAO</name>
<dbReference type="OrthoDB" id="955509at2"/>
<accession>A0A1E5TDI3</accession>
<comment type="caution">
    <text evidence="1">The sequence shown here is derived from an EMBL/GenBank/DDBJ whole genome shotgun (WGS) entry which is preliminary data.</text>
</comment>
<protein>
    <submittedName>
        <fullName evidence="1">Type VI secretion system needle protein Hcp</fullName>
    </submittedName>
</protein>
<sequence length="132" mass="14959">MGSFRASLELGGKEFDVLYSEYSFSRDTDKKGKVSSNVYGGRVTLEIESTEDTSVIEAMLNSQFKSVDGKIVYKKTEEDAKMKEIEFKNSYLVYYKEILDVNGDVPMKLRFTVSAEQILIGNASIDNRWPKA</sequence>
<dbReference type="Proteomes" id="UP000095713">
    <property type="component" value="Unassembled WGS sequence"/>
</dbReference>
<reference evidence="1 2" key="1">
    <citation type="submission" date="2016-05" db="EMBL/GenBank/DDBJ databases">
        <title>Draft Genome Sequence of Algibacter sp. Strain SK-16 Isolated from the Surface Water of Aburatsubo Inlet.</title>
        <authorList>
            <person name="Wong S.-K."/>
            <person name="Yoshizawa S."/>
            <person name="Nakajima Y."/>
            <person name="Ogura Y."/>
            <person name="Tetsuya H."/>
            <person name="Hamasaki K."/>
        </authorList>
    </citation>
    <scope>NUCLEOTIDE SEQUENCE [LARGE SCALE GENOMIC DNA]</scope>
    <source>
        <strain evidence="1 2">SK-16</strain>
    </source>
</reference>
<dbReference type="STRING" id="1849968.A8C32_12000"/>
<dbReference type="Pfam" id="PF17642">
    <property type="entry name" value="TssD"/>
    <property type="match status" value="1"/>
</dbReference>
<dbReference type="AlphaFoldDB" id="A0A1E5TDI3"/>
<dbReference type="GO" id="GO:0033104">
    <property type="term" value="C:type VI protein secretion system complex"/>
    <property type="evidence" value="ECO:0007669"/>
    <property type="project" value="InterPro"/>
</dbReference>